<name>N1WFU7_9LEPT</name>
<sequence>MLHANAQCGSKALVSGWLFFRTKVEIQCSGNEKTSCATDFLIPNIK</sequence>
<dbReference type="EMBL" id="AOGY02000027">
    <property type="protein sequence ID" value="EMY70736.1"/>
    <property type="molecule type" value="Genomic_DNA"/>
</dbReference>
<dbReference type="Proteomes" id="UP000012227">
    <property type="component" value="Unassembled WGS sequence"/>
</dbReference>
<dbReference type="AlphaFoldDB" id="N1WFU7"/>
<dbReference type="STRING" id="1218591.LEP1GSC199_3996"/>
<evidence type="ECO:0000313" key="1">
    <source>
        <dbReference type="EMBL" id="EMY70736.1"/>
    </source>
</evidence>
<accession>N1WFU7</accession>
<reference evidence="1 2" key="1">
    <citation type="submission" date="2013-03" db="EMBL/GenBank/DDBJ databases">
        <authorList>
            <person name="Harkins D.M."/>
            <person name="Durkin A.S."/>
            <person name="Brinkac L.M."/>
            <person name="Haft D.H."/>
            <person name="Selengut J.D."/>
            <person name="Sanka R."/>
            <person name="DePew J."/>
            <person name="Purushe J."/>
            <person name="Galloway R.L."/>
            <person name="Vinetz J.M."/>
            <person name="Sutton G.G."/>
            <person name="Nierman W.C."/>
            <person name="Fouts D.E."/>
        </authorList>
    </citation>
    <scope>NUCLEOTIDE SEQUENCE [LARGE SCALE GENOMIC DNA]</scope>
    <source>
        <strain evidence="1 2">Waz Holland</strain>
    </source>
</reference>
<comment type="caution">
    <text evidence="1">The sequence shown here is derived from an EMBL/GenBank/DDBJ whole genome shotgun (WGS) entry which is preliminary data.</text>
</comment>
<evidence type="ECO:0000313" key="2">
    <source>
        <dbReference type="Proteomes" id="UP000012227"/>
    </source>
</evidence>
<organism evidence="1 2">
    <name type="scientific">Leptospira vanthielii serovar Holland str. Waz Holland = ATCC 700522</name>
    <dbReference type="NCBI Taxonomy" id="1218591"/>
    <lineage>
        <taxon>Bacteria</taxon>
        <taxon>Pseudomonadati</taxon>
        <taxon>Spirochaetota</taxon>
        <taxon>Spirochaetia</taxon>
        <taxon>Leptospirales</taxon>
        <taxon>Leptospiraceae</taxon>
        <taxon>Leptospira</taxon>
    </lineage>
</organism>
<proteinExistence type="predicted"/>
<gene>
    <name evidence="1" type="ORF">LEP1GSC199_3996</name>
</gene>
<protein>
    <submittedName>
        <fullName evidence="1">Uncharacterized protein</fullName>
    </submittedName>
</protein>